<reference evidence="1 2" key="1">
    <citation type="journal article" date="2020" name="Microb. Genom.">
        <title>Genetic diversity of clinical and environmental Mucorales isolates obtained from an investigation of mucormycosis cases among solid organ transplant recipients.</title>
        <authorList>
            <person name="Nguyen M.H."/>
            <person name="Kaul D."/>
            <person name="Muto C."/>
            <person name="Cheng S.J."/>
            <person name="Richter R.A."/>
            <person name="Bruno V.M."/>
            <person name="Liu G."/>
            <person name="Beyhan S."/>
            <person name="Sundermann A.J."/>
            <person name="Mounaud S."/>
            <person name="Pasculle A.W."/>
            <person name="Nierman W.C."/>
            <person name="Driscoll E."/>
            <person name="Cumbie R."/>
            <person name="Clancy C.J."/>
            <person name="Dupont C.L."/>
        </authorList>
    </citation>
    <scope>NUCLEOTIDE SEQUENCE [LARGE SCALE GENOMIC DNA]</scope>
    <source>
        <strain evidence="1 2">GL24</strain>
    </source>
</reference>
<keyword evidence="2" id="KW-1185">Reference proteome</keyword>
<proteinExistence type="predicted"/>
<dbReference type="EMBL" id="JAANIU010010427">
    <property type="protein sequence ID" value="KAG1531847.1"/>
    <property type="molecule type" value="Genomic_DNA"/>
</dbReference>
<organism evidence="1 2">
    <name type="scientific">Rhizopus delemar</name>
    <dbReference type="NCBI Taxonomy" id="936053"/>
    <lineage>
        <taxon>Eukaryota</taxon>
        <taxon>Fungi</taxon>
        <taxon>Fungi incertae sedis</taxon>
        <taxon>Mucoromycota</taxon>
        <taxon>Mucoromycotina</taxon>
        <taxon>Mucoromycetes</taxon>
        <taxon>Mucorales</taxon>
        <taxon>Mucorineae</taxon>
        <taxon>Rhizopodaceae</taxon>
        <taxon>Rhizopus</taxon>
    </lineage>
</organism>
<dbReference type="AlphaFoldDB" id="A0A9P6XSY9"/>
<dbReference type="Proteomes" id="UP000740926">
    <property type="component" value="Unassembled WGS sequence"/>
</dbReference>
<comment type="caution">
    <text evidence="1">The sequence shown here is derived from an EMBL/GenBank/DDBJ whole genome shotgun (WGS) entry which is preliminary data.</text>
</comment>
<gene>
    <name evidence="1" type="ORF">G6F50_016479</name>
</gene>
<protein>
    <submittedName>
        <fullName evidence="1">Uncharacterized protein</fullName>
    </submittedName>
</protein>
<evidence type="ECO:0000313" key="1">
    <source>
        <dbReference type="EMBL" id="KAG1531847.1"/>
    </source>
</evidence>
<name>A0A9P6XSY9_9FUNG</name>
<evidence type="ECO:0000313" key="2">
    <source>
        <dbReference type="Proteomes" id="UP000740926"/>
    </source>
</evidence>
<accession>A0A9P6XSY9</accession>
<sequence length="129" mass="13733">MGIAQDALGQLLGKDRVIDDYRAFGVVVLAAWIEVVGADHPDAAVDHQRLRMQAHARALAGDRQRLVDRLAAEERRPRLGTQQPRLHFAAGGAAGAGGSGILGVLGVDSRLAMAAPLMECRQSVYARAQ</sequence>